<dbReference type="InterPro" id="IPR050909">
    <property type="entry name" value="Bact_Autotransporter_VF"/>
</dbReference>
<evidence type="ECO:0000313" key="4">
    <source>
        <dbReference type="Proteomes" id="UP000557392"/>
    </source>
</evidence>
<dbReference type="SMART" id="SM00710">
    <property type="entry name" value="PbH1"/>
    <property type="match status" value="24"/>
</dbReference>
<dbReference type="SMART" id="SM00912">
    <property type="entry name" value="Haemagg_act"/>
    <property type="match status" value="1"/>
</dbReference>
<dbReference type="NCBIfam" id="TIGR01901">
    <property type="entry name" value="adhes_NPXG"/>
    <property type="match status" value="1"/>
</dbReference>
<dbReference type="SUPFAM" id="SSF51126">
    <property type="entry name" value="Pectin lyase-like"/>
    <property type="match status" value="7"/>
</dbReference>
<proteinExistence type="predicted"/>
<sequence length="3924" mass="382223">MSKLHSAKAAIASSKGTRRRLKRSTLLLSAGLAAIMLANPARAQLASTALPTGGDVVAGSATIGTPTPTSMTINQGTDRAVINWNSFDIGSGASVTFVQPSTTSIAVNRVVSGAAPSEIAGQLNANGRIAILNPNGVLFSGTANVNVGSLIASTGDIDQAAFTAGGNMEITGATTGSIVVNGNINISAGSLGLAAFVAPTVRNSGVITARAGRVQLGGGTAFTLDLAGDGLLSIGVPASSALVENNGQIFAEGGRIQMSAKSAGAAVDNLINTGTLSVDSVTIDNGTIVLEAVGGSANLRGTVAANDRASVSRNILISSDQGVNISGNLSGASGTVNITAPHIYGTGKISTATALKLNLSNNGSDTRGQGNFINDALGVIGTTAFGTTISLGAGTYGSGVRIDADNVTIDGMGVAKIGWTSGIENAIDIWGDWVRIQNLEISGPATSAYTSFNWGSTYSRGIFVNRYADNVQLLNNNIHDIRTGIIVDGRNVNTYLLDNRIDNTKSAISVQYTDGSNVTMTGNTQGQYGNEWGINLYLNGILQGDGVTILTSAGSLGANTPLAEQQRLLALRAANGGMEVQNQGWSASNRTAAYVSTAGSDSNQGSPLGTLASVQAGVNAVVTGGTVHVADGTYNLSNTLFIQKSLTLLGASEAGTIFNASGLGVYGMRVHADNVTLGDFTLLAPSAVSTSTYGLKVEVGAGDANGNARIDDFAIRNVTISGSRKTGLDLNSVIGATIDNVNVTGALAGNGIAITDSANVLVKNSSTSGNAWGGLALYQANGATGSNQQLTGITIEGNNAFSESNGLYLQDSSAINDPGTLNIAGYDHIVRNTAFRADGSQFTFFRTSLSDATGYALSLGTPTSSSIEGWNGSAGTNAFTVVSGLGIGAAVRDARANATINVGAGTYVENVLINKSGISLTGAGRDLTTITGISGVGALGTVTLAAGSSNTTLSGFTINGIENGNPGSETAAVYLQQTNTGSRITNNRILAAGDLGLVSEWGYAITGLVVDGNIIGGKTYVGAAPATGDQFTVPNVSRQLVALGGGGVGGGISFTNNVVNGDSGLNTGVTIDSAGSTITGNSFATTTGGFGAMLRVRGAGATIVGNAFDMAGVAYTANGLYVSDAAMGTASFADLLAANTLIGAGAWSNSSATGYHSFSRNIQAAVNEAAPGAVVTIRPGDYLEGVSGVGYYGDAGGQSFGLYLYKDNITLRGVDAAGNAITDADDVAAFVTSRYQAGFGAQHFISGNGVTIEGLGFKPAAAGDNKTVEVIGNAFTLRNSVIDNRGNQTAANLYIDDFNDPSRTRLESFTITGNKFYGGTYASAMVVVAGGAGRTTDASNRIFANNSLTSSLTGMRGFQIQGYMPNTPWQQLYAGAVTVTGNSFDVDIPVRTVGLLSSTFAWDDVFRNNGNSFLRGGVLAYEGSSTNARATITAGGDPDIRITSTIDASIARAQNGDTVRILDGTYVLGSQLKIDRSIALVGQSQAGTILDGRTVDDGGGLGTIGVYADDTTLSNFTLLGSQLSGGNYGIKVQPNPINYAPSQRISNVTISDVTVKGSRRAELDINGAVGVTVTNFTADGQNTEGAGVQITDSANVTLTGVHTLGNNWGGVALYQTNRAGGYDGQTTNINIDASANNFEEFNGLFAQLESTSQGFGQLNLTGYGYAVRNTAHRANGGQFTYFRTTLQDATTFGLSLGFGYSTSLENYTGTGFSNIFTVVPGLTISAAARDVRIGGTINVAAGTYGANTTISTNGVSLIGAAGAKIDARSNGSNGIVIDADGVTVSGFEIFGPADQSYVTYAWPTTTRGIVIANGADNVTVTGNNIHDVRNGILIDGRNANASLTSNLIDNTKSAISVQYTDGSNLNIAGNSEGAFGNEWGIIAYLNGVWNGTSTDASNGALGPNTPLAEQARLLALSVANGGMAVYNQGYSAANRTRAYVDTTGVAGAQGSQRTLLDLQGGLDAVVAGGTVHIAGGTYNESVTLDALRVLDIAGPITVNDLSFGAGAAGTNIGTDVTATGTLSFAVGPVLTGDTSLVADSISIGAITSTYGLTLDATSSVSIGQANLASLVATGNSILTAGVTTSGAQSYTGNTALSGTYNAASFAVNGATTLNGSTTVTTSGGNATLGAIGGTGALSVNAGAGNVSLGAVTGLASLSATGTSIATAGATTNGAQSYTGATTLNGTYRASGAFTVNGATTLAGATQVNTSNGAANIVLGTVTGANDLTLASGSGNITIGLATGLASLSAYGSSIATVGASTSGAQLYSGSLISAGGSFTAGNSLTFGGTTQLTADLTVNGNVSDTGFNVGFGAITGNGYPLIANAHGGRLSFLGVSNVGTLTGTGGTIYTSGVTSNGAQTYNGGGVFSGTYTTNGGAFTLNGSSTLAGTYITNGGAFTVTGTSMLGSAMSVTTTGGNISFGNFASFGFSSAFTVNAGTGNVTLGNATGISSFTATGATITTVGVTSTGAQTYNGATSLNGTYSAGGNFTVNGTASVSGATNVATNGGNASFGAVSGGNALAVNAGTGTVSFGGAVNGLTSLSAIGSSISTAGVATSGNQSYAGATALGGNYSTNGGSLTVQGASTLTGATSIVTGGGAATLGTVTGNSNALTVNGGTGGVTLGAVSGVASLTATGATIATSGVASSGAQSYNGATSLAGNYSTNNAGFTVNGAATLAGATAVSTLGGNIGFGTISGAGNALTTTAGFGSITLGTATGLGSLAASGASIATAGVGSTGAQSYTGTARLNGSYNAGGTFTVTGTTMLAGDSSVTTSGGNATFGVVNGARALTVNTGTGNVTLGAVNGLTALSVTGRGILTNGANTTGTQSYTGATLLRGNYNTNGGAFSVTGTSTVAAGGGANVATQGGDISLRTVIGPNGSLLANAGTGNVTLGPVNGIAALTVTGTRITTAGASTTADQIYIGQQTIMNGAYTGIGVTVLGDTILSGSTAITVADGAVALGSVIGNGGTGFSVNAGSDGTVLVRSVTGVTDLSLTGRVVNNYGAVTSGSQSYNGSISLAGEHTAGGDITVNGAADLAEDTSVLAGGNVNFGTITGAQALAIEAAGNLTLGAVNGLTSLSATGASITTAGASTSGAQSYTGSTTLNGVYDAASFSAGATTLGGTTTVTAGGSAAFGTVTGGGNALTVTAGSISLGAASDLASLTATGATITTSGVASTGAQLYNGATSLNGAYSTAGGDFTVTGAATTVNAVTVSTTGGNASLGTVGGVGDLTIGAGTGNVTLGAVGGIASLSVTGANIATAGATTVGAQSYTGATSLSGNYATAGSFTVNGAATLAGTTAITTGGGNAVLGTIAGPNALAVDAGTGTVTLGTVSGLASLTATGAAIITAGVSTSGAQNYTGATVLNGGYTAGSFVVNGSATPAGATSVVTSGGSVSLGAVGGNASLGVNSGTGSVSLGAVSVASLSVTGANIATLGVSTSGAQSYTGATSLNGAYTTGGGAFTISGATSLAGNTSVTSGNGAISLGAVDAAVAGSQSLALNAGTGSVALGDSGAVRRLGATSVNAGTTVLNGATYAANSLGFTGGAGATVRLTQGSTVFNTSLPGGAGGAISIVPALVGTTNAQQNVTFTAGNGLTANSGDVSLGNAGTDSIRLGALSVTGRNFSAATVKLAGNYTSVLSGSQLFTADTLDTLGNVNAQVAGNESGSIRAGGSVTIVAGGSGSGSLIAGGPVNLGYGGNVSRTINAQGNVAVNSGGAITGPIVSAGSVSLTTTSGAVTSAVTGGSTVSILSQIGTIGATVTAAGGVTVQTNGNLTGSYTSPSTITLTSIRPISVVVNGNVVTITAPSGTVTGVFSEIHTNNTGTLIVNDQPIIGSGTTEARQIIIDRFVVPAGGTVAANGEIQLPVGLALGLIAPAGNGQDGQRPAVVVNNVARLGELLRIGYTAIIIQLDDSNVDLEEELAGQ</sequence>
<dbReference type="InterPro" id="IPR012334">
    <property type="entry name" value="Pectin_lyas_fold"/>
</dbReference>
<dbReference type="PANTHER" id="PTHR12338">
    <property type="entry name" value="AUTOTRANSPORTER"/>
    <property type="match status" value="1"/>
</dbReference>
<dbReference type="RefSeq" id="WP_183996511.1">
    <property type="nucleotide sequence ID" value="NZ_JACIEH010000001.1"/>
</dbReference>
<dbReference type="InterPro" id="IPR039448">
    <property type="entry name" value="Beta_helix"/>
</dbReference>
<dbReference type="PANTHER" id="PTHR12338:SF5">
    <property type="entry name" value="ANTIGEN 43-RELATED"/>
    <property type="match status" value="1"/>
</dbReference>
<accession>A0A7W6JRI1</accession>
<keyword evidence="4" id="KW-1185">Reference proteome</keyword>
<dbReference type="InterPro" id="IPR011050">
    <property type="entry name" value="Pectin_lyase_fold/virulence"/>
</dbReference>
<keyword evidence="1" id="KW-0732">Signal</keyword>
<dbReference type="Proteomes" id="UP000557392">
    <property type="component" value="Unassembled WGS sequence"/>
</dbReference>
<feature type="signal peptide" evidence="1">
    <location>
        <begin position="1"/>
        <end position="43"/>
    </location>
</feature>
<comment type="caution">
    <text evidence="3">The sequence shown here is derived from an EMBL/GenBank/DDBJ whole genome shotgun (WGS) entry which is preliminary data.</text>
</comment>
<dbReference type="InterPro" id="IPR006626">
    <property type="entry name" value="PbH1"/>
</dbReference>
<name>A0A7W6JRI1_9SPHN</name>
<feature type="domain" description="Filamentous haemagglutinin FhaB/tRNA nuclease CdiA-like TPS" evidence="2">
    <location>
        <begin position="47"/>
        <end position="161"/>
    </location>
</feature>
<gene>
    <name evidence="3" type="ORF">GGR46_001764</name>
</gene>
<feature type="chain" id="PRO_5031294791" evidence="1">
    <location>
        <begin position="44"/>
        <end position="3924"/>
    </location>
</feature>
<dbReference type="Pfam" id="PF13229">
    <property type="entry name" value="Beta_helix"/>
    <property type="match status" value="1"/>
</dbReference>
<evidence type="ECO:0000256" key="1">
    <source>
        <dbReference type="SAM" id="SignalP"/>
    </source>
</evidence>
<dbReference type="InterPro" id="IPR008638">
    <property type="entry name" value="FhaB/CdiA-like_TPS"/>
</dbReference>
<reference evidence="3 4" key="1">
    <citation type="submission" date="2020-08" db="EMBL/GenBank/DDBJ databases">
        <title>Genomic Encyclopedia of Type Strains, Phase IV (KMG-IV): sequencing the most valuable type-strain genomes for metagenomic binning, comparative biology and taxonomic classification.</title>
        <authorList>
            <person name="Goeker M."/>
        </authorList>
    </citation>
    <scope>NUCLEOTIDE SEQUENCE [LARGE SCALE GENOMIC DNA]</scope>
    <source>
        <strain evidence="3 4">DSM 101806</strain>
    </source>
</reference>
<dbReference type="EMBL" id="JACIEH010000001">
    <property type="protein sequence ID" value="MBB4098231.1"/>
    <property type="molecule type" value="Genomic_DNA"/>
</dbReference>
<evidence type="ECO:0000313" key="3">
    <source>
        <dbReference type="EMBL" id="MBB4098231.1"/>
    </source>
</evidence>
<evidence type="ECO:0000259" key="2">
    <source>
        <dbReference type="SMART" id="SM00912"/>
    </source>
</evidence>
<dbReference type="Gene3D" id="2.160.20.10">
    <property type="entry name" value="Single-stranded right-handed beta-helix, Pectin lyase-like"/>
    <property type="match status" value="6"/>
</dbReference>
<protein>
    <submittedName>
        <fullName evidence="3">Filamentous hemagglutinin family protein</fullName>
    </submittedName>
</protein>
<organism evidence="3 4">
    <name type="scientific">Sphingomonas kyeonggiensis</name>
    <dbReference type="NCBI Taxonomy" id="1268553"/>
    <lineage>
        <taxon>Bacteria</taxon>
        <taxon>Pseudomonadati</taxon>
        <taxon>Pseudomonadota</taxon>
        <taxon>Alphaproteobacteria</taxon>
        <taxon>Sphingomonadales</taxon>
        <taxon>Sphingomonadaceae</taxon>
        <taxon>Sphingomonas</taxon>
    </lineage>
</organism>